<dbReference type="Gene3D" id="2.60.40.1240">
    <property type="match status" value="1"/>
</dbReference>
<evidence type="ECO:0000256" key="2">
    <source>
        <dbReference type="SAM" id="MobiDB-lite"/>
    </source>
</evidence>
<keyword evidence="5" id="KW-1185">Reference proteome</keyword>
<comment type="caution">
    <text evidence="4">The sequence shown here is derived from an EMBL/GenBank/DDBJ whole genome shotgun (WGS) entry which is preliminary data.</text>
</comment>
<feature type="signal peptide" evidence="3">
    <location>
        <begin position="1"/>
        <end position="21"/>
    </location>
</feature>
<dbReference type="AlphaFoldDB" id="A0A2G3E0Z5"/>
<feature type="compositionally biased region" description="Polar residues" evidence="2">
    <location>
        <begin position="99"/>
        <end position="109"/>
    </location>
</feature>
<reference evidence="4 5" key="1">
    <citation type="submission" date="2017-10" db="EMBL/GenBank/DDBJ databases">
        <title>Resolving the taxonomy of Roseburia spp., Eubacterium rectale and Agathobacter spp. through phylogenomic analysis.</title>
        <authorList>
            <person name="Sheridan P.O."/>
            <person name="Walker A.W."/>
            <person name="Duncan S.H."/>
            <person name="Scott K.P."/>
            <person name="Toole P.W.O."/>
            <person name="Luis P."/>
            <person name="Flint H.J."/>
        </authorList>
    </citation>
    <scope>NUCLEOTIDE SEQUENCE [LARGE SCALE GENOMIC DNA]</scope>
    <source>
        <strain evidence="4 5">JK623</strain>
    </source>
</reference>
<dbReference type="InterPro" id="IPR029050">
    <property type="entry name" value="Immunoprotect_excell_Ig-like"/>
</dbReference>
<evidence type="ECO:0000313" key="4">
    <source>
        <dbReference type="EMBL" id="PHU36909.1"/>
    </source>
</evidence>
<dbReference type="EMBL" id="PDYG01000100">
    <property type="protein sequence ID" value="PHU36909.1"/>
    <property type="molecule type" value="Genomic_DNA"/>
</dbReference>
<reference evidence="4 5" key="2">
    <citation type="submission" date="2017-10" db="EMBL/GenBank/DDBJ databases">
        <authorList>
            <person name="Banno H."/>
            <person name="Chua N.-H."/>
        </authorList>
    </citation>
    <scope>NUCLEOTIDE SEQUENCE [LARGE SCALE GENOMIC DNA]</scope>
    <source>
        <strain evidence="4 5">JK623</strain>
    </source>
</reference>
<evidence type="ECO:0008006" key="6">
    <source>
        <dbReference type="Google" id="ProtNLM"/>
    </source>
</evidence>
<protein>
    <recommendedName>
        <fullName evidence="6">DUF4352 domain-containing protein</fullName>
    </recommendedName>
</protein>
<sequence length="240" mass="26338">MKKRKIAGLFLIMATILSLSACGTPLYTMSEDEYELVIAYAAESVAKFNIYQNDGVISLSKKELESYLEEKKPEPETETQDTQDDKNTTIRPGEGGENQDPSVTQQDVTVQEALGLPDTISYTYRGMKVDDHYSETAGALTANEGNTFVILSFELKATADTEIDLFTMAPKFKLSANGKEVQQKSSLLTSDLATYIGAVEAKKPKTVVLLFEMSKEDAAAVKDFSLQVTANDKTSSIKLK</sequence>
<dbReference type="RefSeq" id="WP_099386636.1">
    <property type="nucleotide sequence ID" value="NZ_JANSWH010000062.1"/>
</dbReference>
<evidence type="ECO:0000313" key="5">
    <source>
        <dbReference type="Proteomes" id="UP000224563"/>
    </source>
</evidence>
<feature type="chain" id="PRO_5039164000" description="DUF4352 domain-containing protein" evidence="3">
    <location>
        <begin position="22"/>
        <end position="240"/>
    </location>
</feature>
<dbReference type="Proteomes" id="UP000224563">
    <property type="component" value="Unassembled WGS sequence"/>
</dbReference>
<keyword evidence="1 3" id="KW-0732">Signal</keyword>
<name>A0A2G3E0Z5_9FIRM</name>
<gene>
    <name evidence="4" type="ORF">CSX02_10415</name>
</gene>
<organism evidence="4 5">
    <name type="scientific">Agathobacter ruminis</name>
    <dbReference type="NCBI Taxonomy" id="1712665"/>
    <lineage>
        <taxon>Bacteria</taxon>
        <taxon>Bacillati</taxon>
        <taxon>Bacillota</taxon>
        <taxon>Clostridia</taxon>
        <taxon>Lachnospirales</taxon>
        <taxon>Lachnospiraceae</taxon>
        <taxon>Agathobacter</taxon>
    </lineage>
</organism>
<accession>A0A2G3E0Z5</accession>
<feature type="region of interest" description="Disordered" evidence="2">
    <location>
        <begin position="68"/>
        <end position="110"/>
    </location>
</feature>
<evidence type="ECO:0000256" key="3">
    <source>
        <dbReference type="SAM" id="SignalP"/>
    </source>
</evidence>
<proteinExistence type="predicted"/>
<dbReference type="PROSITE" id="PS51257">
    <property type="entry name" value="PROKAR_LIPOPROTEIN"/>
    <property type="match status" value="1"/>
</dbReference>
<evidence type="ECO:0000256" key="1">
    <source>
        <dbReference type="ARBA" id="ARBA00022729"/>
    </source>
</evidence>